<reference evidence="2" key="2">
    <citation type="submission" date="2021-04" db="EMBL/GenBank/DDBJ databases">
        <authorList>
            <person name="Gilroy R."/>
        </authorList>
    </citation>
    <scope>NUCLEOTIDE SEQUENCE</scope>
    <source>
        <strain evidence="2">CHK192-9172</strain>
    </source>
</reference>
<gene>
    <name evidence="2" type="ORF">IAA08_12385</name>
</gene>
<reference evidence="2" key="1">
    <citation type="journal article" date="2021" name="PeerJ">
        <title>Extensive microbial diversity within the chicken gut microbiome revealed by metagenomics and culture.</title>
        <authorList>
            <person name="Gilroy R."/>
            <person name="Ravi A."/>
            <person name="Getino M."/>
            <person name="Pursley I."/>
            <person name="Horton D.L."/>
            <person name="Alikhan N.F."/>
            <person name="Baker D."/>
            <person name="Gharbi K."/>
            <person name="Hall N."/>
            <person name="Watson M."/>
            <person name="Adriaenssens E.M."/>
            <person name="Foster-Nyarko E."/>
            <person name="Jarju S."/>
            <person name="Secka A."/>
            <person name="Antonio M."/>
            <person name="Oren A."/>
            <person name="Chaudhuri R.R."/>
            <person name="La Ragione R."/>
            <person name="Hildebrand F."/>
            <person name="Pallen M.J."/>
        </authorList>
    </citation>
    <scope>NUCLEOTIDE SEQUENCE</scope>
    <source>
        <strain evidence="2">CHK192-9172</strain>
    </source>
</reference>
<sequence>MMEHVTDSVKKILLAGVGAAALTAEKAHKLTDEFVKKGESIVKDGRSSNEELKRDVKSKVKAKVKDTLHLDDDYSDEESVEQILKNLKPEERKILRETMEKIEKEEAEADYKEVKDPETGSEAEKADSEDKKASKEEEQKA</sequence>
<protein>
    <submittedName>
        <fullName evidence="2">Phasin family protein</fullName>
    </submittedName>
</protein>
<dbReference type="Pfam" id="PF05597">
    <property type="entry name" value="Phasin"/>
    <property type="match status" value="1"/>
</dbReference>
<evidence type="ECO:0000256" key="1">
    <source>
        <dbReference type="SAM" id="MobiDB-lite"/>
    </source>
</evidence>
<organism evidence="2 3">
    <name type="scientific">Candidatus Eubacterium avistercoris</name>
    <dbReference type="NCBI Taxonomy" id="2838567"/>
    <lineage>
        <taxon>Bacteria</taxon>
        <taxon>Bacillati</taxon>
        <taxon>Bacillota</taxon>
        <taxon>Clostridia</taxon>
        <taxon>Eubacteriales</taxon>
        <taxon>Eubacteriaceae</taxon>
        <taxon>Eubacterium</taxon>
    </lineage>
</organism>
<accession>A0A9D2D556</accession>
<proteinExistence type="predicted"/>
<dbReference type="InterPro" id="IPR008769">
    <property type="entry name" value="PhaF_PhaI"/>
</dbReference>
<comment type="caution">
    <text evidence="2">The sequence shown here is derived from an EMBL/GenBank/DDBJ whole genome shotgun (WGS) entry which is preliminary data.</text>
</comment>
<dbReference type="EMBL" id="DXCH01000332">
    <property type="protein sequence ID" value="HIZ08719.1"/>
    <property type="molecule type" value="Genomic_DNA"/>
</dbReference>
<dbReference type="AlphaFoldDB" id="A0A9D2D556"/>
<evidence type="ECO:0000313" key="2">
    <source>
        <dbReference type="EMBL" id="HIZ08719.1"/>
    </source>
</evidence>
<feature type="region of interest" description="Disordered" evidence="1">
    <location>
        <begin position="90"/>
        <end position="141"/>
    </location>
</feature>
<evidence type="ECO:0000313" key="3">
    <source>
        <dbReference type="Proteomes" id="UP000824024"/>
    </source>
</evidence>
<dbReference type="Proteomes" id="UP000824024">
    <property type="component" value="Unassembled WGS sequence"/>
</dbReference>
<name>A0A9D2D556_9FIRM</name>